<evidence type="ECO:0000313" key="4">
    <source>
        <dbReference type="EMBL" id="TYK27614.1"/>
    </source>
</evidence>
<dbReference type="InterPro" id="IPR053134">
    <property type="entry name" value="RNA-dir_DNA_polymerase"/>
</dbReference>
<sequence>MVDTREADVSLSSEHVVRDYPNVFPKEFLRLPPHREIGFAIELETGYLQLKIKDSDIPKTAFRLRYGHYEFIVMSFGLTNALAVFMDLMNMVFKNFLNTFMIVFIDDILVYSKTKTEHEEHLRMVLETLRANKLYVKFSKCEFQLKQKLVTAPVLTIPDGSESFVIYSNASKKGLGCVLMQQVKDYDCDILYHPCKANVVVDALSRKVSHSTALITKQASLHRDLERVEIVVSIGAVTSQLAQLSVQPTLRQKIIVAQRNDPYLVEKRRLAETGQADEFFVSYDDRLLFKRHLCVLANSVTKADLLTEAHGSPFSMHPRESTYTTSRWAQLYLIEIVRLHGVPISIVSDGDARFTSKFLKELQVSIGTRSLICWDEVCKQRLMGHELIQSTNEAIQKIRACMQAAQSRQKSYAHVRWKDLEFDILERVGPMAYRLALPPSHVSEGKVGVFHAKSDILGDKLKVLFRGVSELFDWKYGLHTFRSRRIKPSLQIKDLAQDCVSIRFNCEISYFQATLHVDSLDFDLSKDLSQA</sequence>
<proteinExistence type="predicted"/>
<protein>
    <recommendedName>
        <fullName evidence="2">Reverse transcriptase domain-containing protein</fullName>
    </recommendedName>
</protein>
<dbReference type="Gene3D" id="3.10.10.10">
    <property type="entry name" value="HIV Type 1 Reverse Transcriptase, subunit A, domain 1"/>
    <property type="match status" value="1"/>
</dbReference>
<evidence type="ECO:0000313" key="3">
    <source>
        <dbReference type="EMBL" id="KAA0036105.1"/>
    </source>
</evidence>
<dbReference type="CDD" id="cd01647">
    <property type="entry name" value="RT_LTR"/>
    <property type="match status" value="1"/>
</dbReference>
<comment type="caution">
    <text evidence="4">The sequence shown here is derived from an EMBL/GenBank/DDBJ whole genome shotgun (WGS) entry which is preliminary data.</text>
</comment>
<evidence type="ECO:0000313" key="6">
    <source>
        <dbReference type="Proteomes" id="UP000321947"/>
    </source>
</evidence>
<keyword evidence="1" id="KW-0472">Membrane</keyword>
<dbReference type="SUPFAM" id="SSF56672">
    <property type="entry name" value="DNA/RNA polymerases"/>
    <property type="match status" value="1"/>
</dbReference>
<dbReference type="OrthoDB" id="6508513at2759"/>
<keyword evidence="1" id="KW-0812">Transmembrane</keyword>
<gene>
    <name evidence="4" type="ORF">E5676_scaffold86G00330</name>
    <name evidence="3" type="ORF">E6C27_scaffold338G00050</name>
</gene>
<dbReference type="PANTHER" id="PTHR24559">
    <property type="entry name" value="TRANSPOSON TY3-I GAG-POL POLYPROTEIN"/>
    <property type="match status" value="1"/>
</dbReference>
<dbReference type="Gene3D" id="3.30.70.270">
    <property type="match status" value="1"/>
</dbReference>
<feature type="domain" description="Reverse transcriptase" evidence="2">
    <location>
        <begin position="29"/>
        <end position="148"/>
    </location>
</feature>
<keyword evidence="1" id="KW-1133">Transmembrane helix</keyword>
<dbReference type="Proteomes" id="UP000321947">
    <property type="component" value="Unassembled WGS sequence"/>
</dbReference>
<accession>A0A5D3DVT7</accession>
<dbReference type="Pfam" id="PF00078">
    <property type="entry name" value="RVT_1"/>
    <property type="match status" value="1"/>
</dbReference>
<reference evidence="5 6" key="1">
    <citation type="submission" date="2019-08" db="EMBL/GenBank/DDBJ databases">
        <title>Draft genome sequences of two oriental melons (Cucumis melo L. var makuwa).</title>
        <authorList>
            <person name="Kwon S.-Y."/>
        </authorList>
    </citation>
    <scope>NUCLEOTIDE SEQUENCE [LARGE SCALE GENOMIC DNA]</scope>
    <source>
        <strain evidence="6">cv. Chang Bougi</strain>
        <strain evidence="5">cv. SW 3</strain>
        <tissue evidence="4">Leaf</tissue>
    </source>
</reference>
<evidence type="ECO:0000313" key="5">
    <source>
        <dbReference type="Proteomes" id="UP000321393"/>
    </source>
</evidence>
<evidence type="ECO:0000256" key="1">
    <source>
        <dbReference type="SAM" id="Phobius"/>
    </source>
</evidence>
<dbReference type="InterPro" id="IPR043502">
    <property type="entry name" value="DNA/RNA_pol_sf"/>
</dbReference>
<dbReference type="PANTHER" id="PTHR24559:SF444">
    <property type="entry name" value="REVERSE TRANSCRIPTASE DOMAIN-CONTAINING PROTEIN"/>
    <property type="match status" value="1"/>
</dbReference>
<dbReference type="Proteomes" id="UP000321393">
    <property type="component" value="Unassembled WGS sequence"/>
</dbReference>
<dbReference type="EMBL" id="SSTE01019758">
    <property type="protein sequence ID" value="KAA0036105.1"/>
    <property type="molecule type" value="Genomic_DNA"/>
</dbReference>
<dbReference type="InterPro" id="IPR000477">
    <property type="entry name" value="RT_dom"/>
</dbReference>
<organism evidence="4 6">
    <name type="scientific">Cucumis melo var. makuwa</name>
    <name type="common">Oriental melon</name>
    <dbReference type="NCBI Taxonomy" id="1194695"/>
    <lineage>
        <taxon>Eukaryota</taxon>
        <taxon>Viridiplantae</taxon>
        <taxon>Streptophyta</taxon>
        <taxon>Embryophyta</taxon>
        <taxon>Tracheophyta</taxon>
        <taxon>Spermatophyta</taxon>
        <taxon>Magnoliopsida</taxon>
        <taxon>eudicotyledons</taxon>
        <taxon>Gunneridae</taxon>
        <taxon>Pentapetalae</taxon>
        <taxon>rosids</taxon>
        <taxon>fabids</taxon>
        <taxon>Cucurbitales</taxon>
        <taxon>Cucurbitaceae</taxon>
        <taxon>Benincaseae</taxon>
        <taxon>Cucumis</taxon>
    </lineage>
</organism>
<dbReference type="EMBL" id="SSTD01002671">
    <property type="protein sequence ID" value="TYK27614.1"/>
    <property type="molecule type" value="Genomic_DNA"/>
</dbReference>
<evidence type="ECO:0000259" key="2">
    <source>
        <dbReference type="Pfam" id="PF00078"/>
    </source>
</evidence>
<feature type="transmembrane region" description="Helical" evidence="1">
    <location>
        <begin position="71"/>
        <end position="93"/>
    </location>
</feature>
<dbReference type="AlphaFoldDB" id="A0A5D3DVT7"/>
<name>A0A5D3DVT7_CUCMM</name>
<dbReference type="InterPro" id="IPR043128">
    <property type="entry name" value="Rev_trsase/Diguanyl_cyclase"/>
</dbReference>